<dbReference type="SUPFAM" id="SSF56935">
    <property type="entry name" value="Porins"/>
    <property type="match status" value="1"/>
</dbReference>
<dbReference type="PANTHER" id="PTHR32552:SF83">
    <property type="entry name" value="BLR3904 PROTEIN"/>
    <property type="match status" value="1"/>
</dbReference>
<comment type="caution">
    <text evidence="15">The sequence shown here is derived from an EMBL/GenBank/DDBJ whole genome shotgun (WGS) entry which is preliminary data.</text>
</comment>
<sequence length="740" mass="80367">MTQVAGAALSGTHFNKAPLAAAVALACTVLSTQAAAMQTEQVQELAVAQAKATTEDDVKVEQSSNIKFTRPLLDTAKTITVIPQAVMKDRSVDSLRDALRNVSGISLAAGEGGAPSGDSMSIRGFSATTDIFVDGIRDIAGYSRDTYNLESIEVAKGPGSAVSGRGATGGSINLQSKTARLDQFSDVSLRLGSESDYRATLDSNITLGDTTALRLNLLTDDVDVAGRNEVNNSKDAAALSLATGIGSAQRFSLNAEYQNQDNMPDYGLPWVSDPAAVPQLADYVNEAPPVSFDNFYGNVFRDYEEIKAQSLTGRFEQDLSATTMLRVQARVGSVEREGVVTAPRFIDQKTSTNVRQSDEKTRDTKNSLAAVQLDLVAEYQTGSIKHNLVTGVEWAQETFKRWNMVDLVDDNLDSTPSLVDLYNPDPRVPFTGRYGRDGNSIEAEGDNIALYVFDTLTLNPQWELTLGARWDSFETDYQYSYTDPTLVVDTKDTMLSWNAGLVYKPATNGSIYFAVGNSFNPSAEGLTVSTNSNSNLIDLEPEETLSYELGTKWDLLDGRLLTSAALFRTEKKHARTDDPDFTDGQSSFDTLNGQQRVQGIELSAVGYLQPNWTLIAAYTYQDSEITHAEGDDASQIGMPLSGTPEHSASVWSRYDYNDKLAFGAGAQYVGERFNNSSANRKTAPGYTTYDVMLSYQATDKLGLQLNGVNLSDKRYIEQLGGGHFIPGEGRHVSITASYSF</sequence>
<dbReference type="InterPro" id="IPR000531">
    <property type="entry name" value="Beta-barrel_TonB"/>
</dbReference>
<dbReference type="Pfam" id="PF07715">
    <property type="entry name" value="Plug"/>
    <property type="match status" value="1"/>
</dbReference>
<keyword evidence="8 15" id="KW-0675">Receptor</keyword>
<evidence type="ECO:0000256" key="1">
    <source>
        <dbReference type="ARBA" id="ARBA00004571"/>
    </source>
</evidence>
<evidence type="ECO:0000256" key="3">
    <source>
        <dbReference type="ARBA" id="ARBA00022448"/>
    </source>
</evidence>
<keyword evidence="12" id="KW-0732">Signal</keyword>
<proteinExistence type="inferred from homology"/>
<organism evidence="15 16">
    <name type="scientific">Rheinheimera aquimaris</name>
    <dbReference type="NCBI Taxonomy" id="412437"/>
    <lineage>
        <taxon>Bacteria</taxon>
        <taxon>Pseudomonadati</taxon>
        <taxon>Pseudomonadota</taxon>
        <taxon>Gammaproteobacteria</taxon>
        <taxon>Chromatiales</taxon>
        <taxon>Chromatiaceae</taxon>
        <taxon>Rheinheimera</taxon>
    </lineage>
</organism>
<keyword evidence="5 10" id="KW-0812">Transmembrane</keyword>
<evidence type="ECO:0000256" key="7">
    <source>
        <dbReference type="ARBA" id="ARBA00023136"/>
    </source>
</evidence>
<evidence type="ECO:0000256" key="5">
    <source>
        <dbReference type="ARBA" id="ARBA00022692"/>
    </source>
</evidence>
<comment type="subcellular location">
    <subcellularLocation>
        <location evidence="1 10">Cell outer membrane</location>
        <topology evidence="1 10">Multi-pass membrane protein</topology>
    </subcellularLocation>
</comment>
<dbReference type="Proteomes" id="UP001501169">
    <property type="component" value="Unassembled WGS sequence"/>
</dbReference>
<evidence type="ECO:0000256" key="8">
    <source>
        <dbReference type="ARBA" id="ARBA00023170"/>
    </source>
</evidence>
<evidence type="ECO:0000256" key="6">
    <source>
        <dbReference type="ARBA" id="ARBA00023077"/>
    </source>
</evidence>
<keyword evidence="16" id="KW-1185">Reference proteome</keyword>
<dbReference type="RefSeq" id="WP_226766284.1">
    <property type="nucleotide sequence ID" value="NZ_BAAAEO010000002.1"/>
</dbReference>
<dbReference type="Gene3D" id="2.170.130.10">
    <property type="entry name" value="TonB-dependent receptor, plug domain"/>
    <property type="match status" value="1"/>
</dbReference>
<evidence type="ECO:0000256" key="11">
    <source>
        <dbReference type="RuleBase" id="RU003357"/>
    </source>
</evidence>
<feature type="domain" description="TonB-dependent receptor-like beta-barrel" evidence="13">
    <location>
        <begin position="245"/>
        <end position="710"/>
    </location>
</feature>
<protein>
    <submittedName>
        <fullName evidence="15">TonB-dependent siderophore receptor PiuA</fullName>
    </submittedName>
</protein>
<gene>
    <name evidence="15" type="primary">piuA</name>
    <name evidence="15" type="ORF">GCM10009098_12950</name>
</gene>
<evidence type="ECO:0000313" key="16">
    <source>
        <dbReference type="Proteomes" id="UP001501169"/>
    </source>
</evidence>
<feature type="domain" description="TonB-dependent receptor plug" evidence="14">
    <location>
        <begin position="72"/>
        <end position="170"/>
    </location>
</feature>
<evidence type="ECO:0000256" key="9">
    <source>
        <dbReference type="ARBA" id="ARBA00023237"/>
    </source>
</evidence>
<keyword evidence="9 10" id="KW-0998">Cell outer membrane</keyword>
<accession>A0ABN1DLV7</accession>
<evidence type="ECO:0000259" key="14">
    <source>
        <dbReference type="Pfam" id="PF07715"/>
    </source>
</evidence>
<dbReference type="InterPro" id="IPR037066">
    <property type="entry name" value="Plug_dom_sf"/>
</dbReference>
<dbReference type="InterPro" id="IPR012910">
    <property type="entry name" value="Plug_dom"/>
</dbReference>
<evidence type="ECO:0000313" key="15">
    <source>
        <dbReference type="EMBL" id="GAA0546779.1"/>
    </source>
</evidence>
<keyword evidence="3 10" id="KW-0813">Transport</keyword>
<dbReference type="PROSITE" id="PS52016">
    <property type="entry name" value="TONB_DEPENDENT_REC_3"/>
    <property type="match status" value="1"/>
</dbReference>
<keyword evidence="7 10" id="KW-0472">Membrane</keyword>
<dbReference type="Gene3D" id="2.40.170.20">
    <property type="entry name" value="TonB-dependent receptor, beta-barrel domain"/>
    <property type="match status" value="1"/>
</dbReference>
<dbReference type="EMBL" id="BAAAEO010000002">
    <property type="protein sequence ID" value="GAA0546779.1"/>
    <property type="molecule type" value="Genomic_DNA"/>
</dbReference>
<dbReference type="CDD" id="cd01347">
    <property type="entry name" value="ligand_gated_channel"/>
    <property type="match status" value="1"/>
</dbReference>
<reference evidence="15 16" key="1">
    <citation type="journal article" date="2019" name="Int. J. Syst. Evol. Microbiol.">
        <title>The Global Catalogue of Microorganisms (GCM) 10K type strain sequencing project: providing services to taxonomists for standard genome sequencing and annotation.</title>
        <authorList>
            <consortium name="The Broad Institute Genomics Platform"/>
            <consortium name="The Broad Institute Genome Sequencing Center for Infectious Disease"/>
            <person name="Wu L."/>
            <person name="Ma J."/>
        </authorList>
    </citation>
    <scope>NUCLEOTIDE SEQUENCE [LARGE SCALE GENOMIC DNA]</scope>
    <source>
        <strain evidence="15 16">JCM 14331</strain>
    </source>
</reference>
<evidence type="ECO:0000256" key="12">
    <source>
        <dbReference type="SAM" id="SignalP"/>
    </source>
</evidence>
<comment type="similarity">
    <text evidence="2 10 11">Belongs to the TonB-dependent receptor family.</text>
</comment>
<dbReference type="Pfam" id="PF00593">
    <property type="entry name" value="TonB_dep_Rec_b-barrel"/>
    <property type="match status" value="1"/>
</dbReference>
<name>A0ABN1DLV7_9GAMM</name>
<keyword evidence="4 10" id="KW-1134">Transmembrane beta strand</keyword>
<evidence type="ECO:0000256" key="10">
    <source>
        <dbReference type="PROSITE-ProRule" id="PRU01360"/>
    </source>
</evidence>
<dbReference type="InterPro" id="IPR039426">
    <property type="entry name" value="TonB-dep_rcpt-like"/>
</dbReference>
<keyword evidence="6 11" id="KW-0798">TonB box</keyword>
<evidence type="ECO:0000256" key="2">
    <source>
        <dbReference type="ARBA" id="ARBA00009810"/>
    </source>
</evidence>
<evidence type="ECO:0000256" key="4">
    <source>
        <dbReference type="ARBA" id="ARBA00022452"/>
    </source>
</evidence>
<feature type="signal peptide" evidence="12">
    <location>
        <begin position="1"/>
        <end position="36"/>
    </location>
</feature>
<dbReference type="PANTHER" id="PTHR32552">
    <property type="entry name" value="FERRICHROME IRON RECEPTOR-RELATED"/>
    <property type="match status" value="1"/>
</dbReference>
<dbReference type="InterPro" id="IPR010105">
    <property type="entry name" value="TonB_sidphr_rcpt"/>
</dbReference>
<feature type="chain" id="PRO_5045317049" evidence="12">
    <location>
        <begin position="37"/>
        <end position="740"/>
    </location>
</feature>
<dbReference type="NCBIfam" id="TIGR01783">
    <property type="entry name" value="TonB-siderophor"/>
    <property type="match status" value="1"/>
</dbReference>
<evidence type="ECO:0000259" key="13">
    <source>
        <dbReference type="Pfam" id="PF00593"/>
    </source>
</evidence>
<dbReference type="InterPro" id="IPR036942">
    <property type="entry name" value="Beta-barrel_TonB_sf"/>
</dbReference>